<dbReference type="OrthoDB" id="5337308at2759"/>
<dbReference type="RefSeq" id="XP_043169169.1">
    <property type="nucleotide sequence ID" value="XM_043313234.1"/>
</dbReference>
<dbReference type="Proteomes" id="UP000676310">
    <property type="component" value="Unassembled WGS sequence"/>
</dbReference>
<accession>A0A8J2I0F5</accession>
<keyword evidence="1" id="KW-0732">Signal</keyword>
<evidence type="ECO:0000313" key="2">
    <source>
        <dbReference type="EMBL" id="CAG5159506.1"/>
    </source>
</evidence>
<dbReference type="AlphaFoldDB" id="A0A8J2I0F5"/>
<protein>
    <submittedName>
        <fullName evidence="2">Uncharacterized protein</fullName>
    </submittedName>
</protein>
<evidence type="ECO:0000313" key="3">
    <source>
        <dbReference type="Proteomes" id="UP000676310"/>
    </source>
</evidence>
<evidence type="ECO:0000256" key="1">
    <source>
        <dbReference type="SAM" id="SignalP"/>
    </source>
</evidence>
<gene>
    <name evidence="2" type="ORF">ALTATR162_LOCUS5615</name>
</gene>
<dbReference type="GeneID" id="67017413"/>
<organism evidence="2 3">
    <name type="scientific">Alternaria atra</name>
    <dbReference type="NCBI Taxonomy" id="119953"/>
    <lineage>
        <taxon>Eukaryota</taxon>
        <taxon>Fungi</taxon>
        <taxon>Dikarya</taxon>
        <taxon>Ascomycota</taxon>
        <taxon>Pezizomycotina</taxon>
        <taxon>Dothideomycetes</taxon>
        <taxon>Pleosporomycetidae</taxon>
        <taxon>Pleosporales</taxon>
        <taxon>Pleosporineae</taxon>
        <taxon>Pleosporaceae</taxon>
        <taxon>Alternaria</taxon>
        <taxon>Alternaria sect. Ulocladioides</taxon>
    </lineage>
</organism>
<proteinExistence type="predicted"/>
<dbReference type="EMBL" id="CAJRGZ010000019">
    <property type="protein sequence ID" value="CAG5159506.1"/>
    <property type="molecule type" value="Genomic_DNA"/>
</dbReference>
<comment type="caution">
    <text evidence="2">The sequence shown here is derived from an EMBL/GenBank/DDBJ whole genome shotgun (WGS) entry which is preliminary data.</text>
</comment>
<sequence length="409" mass="45506">MKAYKHFSVAALVALVTSERSVPSPKTPPVNISSLNTANKNIYPANITITSGAEPDQLVHTSATSDADWQKSVCRGRKLFLAMTRDSDQGTRYIDPLTTPWDGDLEEKMVSWGWDNWLKEDGWCDFDGEGLTPALKGLGINDTSVQKGGENTCWSAFHNDGPGVLFDPYGPDYIDDSDDEMLARDDQYYMDPNGHKKRCTGAQYTFGINIHDGVLYFVSRTGPLEAAKKLWKYTPQISELPDLRASSDLAWGIWNKLCGPDNLDGIRKIFSLYITNVETYAILERALGTKNIGEVKKWPGTDFDAKSEAGLAILGSANGRAGGYLLAQHKRQLGGKKYISKMTVFESDRGDQSHATILFWIDDVPSPPPETSEPDDEKMDTGVGRVEPKVIRRRDHGRSLTRQHLVWVK</sequence>
<feature type="signal peptide" evidence="1">
    <location>
        <begin position="1"/>
        <end position="18"/>
    </location>
</feature>
<reference evidence="2" key="1">
    <citation type="submission" date="2021-05" db="EMBL/GenBank/DDBJ databases">
        <authorList>
            <person name="Stam R."/>
        </authorList>
    </citation>
    <scope>NUCLEOTIDE SEQUENCE</scope>
    <source>
        <strain evidence="2">CS162</strain>
    </source>
</reference>
<name>A0A8J2I0F5_9PLEO</name>
<keyword evidence="3" id="KW-1185">Reference proteome</keyword>
<feature type="chain" id="PRO_5035241920" evidence="1">
    <location>
        <begin position="19"/>
        <end position="409"/>
    </location>
</feature>